<reference evidence="2" key="1">
    <citation type="submission" date="2018-11" db="EMBL/GenBank/DDBJ databases">
        <authorList>
            <consortium name="Pathogen Informatics"/>
        </authorList>
    </citation>
    <scope>NUCLEOTIDE SEQUENCE</scope>
</reference>
<proteinExistence type="predicted"/>
<evidence type="ECO:0000256" key="1">
    <source>
        <dbReference type="SAM" id="MobiDB-lite"/>
    </source>
</evidence>
<accession>A0A448WHZ9</accession>
<evidence type="ECO:0000313" key="3">
    <source>
        <dbReference type="Proteomes" id="UP000784294"/>
    </source>
</evidence>
<dbReference type="Proteomes" id="UP000784294">
    <property type="component" value="Unassembled WGS sequence"/>
</dbReference>
<dbReference type="OrthoDB" id="10047121at2759"/>
<dbReference type="EMBL" id="CAAALY010014080">
    <property type="protein sequence ID" value="VEL12199.1"/>
    <property type="molecule type" value="Genomic_DNA"/>
</dbReference>
<feature type="compositionally biased region" description="Basic and acidic residues" evidence="1">
    <location>
        <begin position="66"/>
        <end position="80"/>
    </location>
</feature>
<dbReference type="AlphaFoldDB" id="A0A448WHZ9"/>
<keyword evidence="3" id="KW-1185">Reference proteome</keyword>
<organism evidence="2 3">
    <name type="scientific">Protopolystoma xenopodis</name>
    <dbReference type="NCBI Taxonomy" id="117903"/>
    <lineage>
        <taxon>Eukaryota</taxon>
        <taxon>Metazoa</taxon>
        <taxon>Spiralia</taxon>
        <taxon>Lophotrochozoa</taxon>
        <taxon>Platyhelminthes</taxon>
        <taxon>Monogenea</taxon>
        <taxon>Polyopisthocotylea</taxon>
        <taxon>Polystomatidea</taxon>
        <taxon>Polystomatidae</taxon>
        <taxon>Protopolystoma</taxon>
    </lineage>
</organism>
<name>A0A448WHZ9_9PLAT</name>
<gene>
    <name evidence="2" type="ORF">PXEA_LOCUS5639</name>
</gene>
<comment type="caution">
    <text evidence="2">The sequence shown here is derived from an EMBL/GenBank/DDBJ whole genome shotgun (WGS) entry which is preliminary data.</text>
</comment>
<evidence type="ECO:0000313" key="2">
    <source>
        <dbReference type="EMBL" id="VEL12199.1"/>
    </source>
</evidence>
<sequence length="88" mass="10341">MIIRSLRFTDCEFWEEEPGKLPQMLIGKGCREEAIQRNIRMEGGRRKVMDMPALLRNGSEATDNTMKMEHSYDPERKDKPVNQLFHTT</sequence>
<protein>
    <submittedName>
        <fullName evidence="2">Uncharacterized protein</fullName>
    </submittedName>
</protein>
<feature type="region of interest" description="Disordered" evidence="1">
    <location>
        <begin position="59"/>
        <end position="88"/>
    </location>
</feature>